<keyword evidence="1" id="KW-0472">Membrane</keyword>
<dbReference type="EMBL" id="JAJSOF020000013">
    <property type="protein sequence ID" value="KAJ4443393.1"/>
    <property type="molecule type" value="Genomic_DNA"/>
</dbReference>
<reference evidence="2 3" key="1">
    <citation type="journal article" date="2022" name="Allergy">
        <title>Genome assembly and annotation of Periplaneta americana reveal a comprehensive cockroach allergen profile.</title>
        <authorList>
            <person name="Wang L."/>
            <person name="Xiong Q."/>
            <person name="Saelim N."/>
            <person name="Wang L."/>
            <person name="Nong W."/>
            <person name="Wan A.T."/>
            <person name="Shi M."/>
            <person name="Liu X."/>
            <person name="Cao Q."/>
            <person name="Hui J.H.L."/>
            <person name="Sookrung N."/>
            <person name="Leung T.F."/>
            <person name="Tungtrongchitr A."/>
            <person name="Tsui S.K.W."/>
        </authorList>
    </citation>
    <scope>NUCLEOTIDE SEQUENCE [LARGE SCALE GENOMIC DNA]</scope>
    <source>
        <strain evidence="2">PWHHKU_190912</strain>
    </source>
</reference>
<evidence type="ECO:0008006" key="4">
    <source>
        <dbReference type="Google" id="ProtNLM"/>
    </source>
</evidence>
<feature type="transmembrane region" description="Helical" evidence="1">
    <location>
        <begin position="188"/>
        <end position="213"/>
    </location>
</feature>
<evidence type="ECO:0000313" key="3">
    <source>
        <dbReference type="Proteomes" id="UP001148838"/>
    </source>
</evidence>
<evidence type="ECO:0000313" key="2">
    <source>
        <dbReference type="EMBL" id="KAJ4443393.1"/>
    </source>
</evidence>
<proteinExistence type="predicted"/>
<evidence type="ECO:0000256" key="1">
    <source>
        <dbReference type="SAM" id="Phobius"/>
    </source>
</evidence>
<organism evidence="2 3">
    <name type="scientific">Periplaneta americana</name>
    <name type="common">American cockroach</name>
    <name type="synonym">Blatta americana</name>
    <dbReference type="NCBI Taxonomy" id="6978"/>
    <lineage>
        <taxon>Eukaryota</taxon>
        <taxon>Metazoa</taxon>
        <taxon>Ecdysozoa</taxon>
        <taxon>Arthropoda</taxon>
        <taxon>Hexapoda</taxon>
        <taxon>Insecta</taxon>
        <taxon>Pterygota</taxon>
        <taxon>Neoptera</taxon>
        <taxon>Polyneoptera</taxon>
        <taxon>Dictyoptera</taxon>
        <taxon>Blattodea</taxon>
        <taxon>Blattoidea</taxon>
        <taxon>Blattidae</taxon>
        <taxon>Blattinae</taxon>
        <taxon>Periplaneta</taxon>
    </lineage>
</organism>
<keyword evidence="1" id="KW-0812">Transmembrane</keyword>
<dbReference type="Proteomes" id="UP001148838">
    <property type="component" value="Unassembled WGS sequence"/>
</dbReference>
<sequence>MSRYPHRKLPSICSYWVEGKPGKNLNQVTCPDREWNLGHLVSLLDALTVTPQVQSELAVFWFEETKSTIRVQRNFRNQFTLLRTGCLYHTYLRISLSLETESVNAIVAEVMVDMLRRVWEEIDFRTLINKYNEVRINRIATLRDIMHGVLSFNIAWMLRVVIPISVAVINLVLVNMCPVTPTIDGMSVSLFSACSRVVQQMVGVYAVFIDFFMDWRVARPFLHRPPFSECTGCASDNILINMPYLPGLSFIKTLNGHLPRKSESISSIVRCALVARCREERVALYEDSVGRKNLTNVEKLVAEVTAVSESSIIQIIRETKDTDSWASAFFSAPSKEIYRSAPKSTVETFNEAVTRRTIARVLYFTETAAHT</sequence>
<name>A0ABQ8TAX9_PERAM</name>
<gene>
    <name evidence="2" type="ORF">ANN_05061</name>
</gene>
<accession>A0ABQ8TAX9</accession>
<keyword evidence="3" id="KW-1185">Reference proteome</keyword>
<comment type="caution">
    <text evidence="2">The sequence shown here is derived from an EMBL/GenBank/DDBJ whole genome shotgun (WGS) entry which is preliminary data.</text>
</comment>
<feature type="transmembrane region" description="Helical" evidence="1">
    <location>
        <begin position="156"/>
        <end position="176"/>
    </location>
</feature>
<keyword evidence="1" id="KW-1133">Transmembrane helix</keyword>
<protein>
    <recommendedName>
        <fullName evidence="4">DUF4817 domain-containing protein</fullName>
    </recommendedName>
</protein>